<keyword evidence="2" id="KW-0732">Signal</keyword>
<dbReference type="Proteomes" id="UP000001312">
    <property type="component" value="Unassembled WGS sequence"/>
</dbReference>
<feature type="signal peptide" evidence="2">
    <location>
        <begin position="1"/>
        <end position="23"/>
    </location>
</feature>
<protein>
    <submittedName>
        <fullName evidence="3">Uncharacterized protein</fullName>
    </submittedName>
</protein>
<keyword evidence="4" id="KW-1185">Reference proteome</keyword>
<reference evidence="4" key="1">
    <citation type="journal article" date="2011" name="PLoS Genet.">
        <title>Genomic analysis of the necrotrophic fungal pathogens Sclerotinia sclerotiorum and Botrytis cinerea.</title>
        <authorList>
            <person name="Amselem J."/>
            <person name="Cuomo C.A."/>
            <person name="van Kan J.A."/>
            <person name="Viaud M."/>
            <person name="Benito E.P."/>
            <person name="Couloux A."/>
            <person name="Coutinho P.M."/>
            <person name="de Vries R.P."/>
            <person name="Dyer P.S."/>
            <person name="Fillinger S."/>
            <person name="Fournier E."/>
            <person name="Gout L."/>
            <person name="Hahn M."/>
            <person name="Kohn L."/>
            <person name="Lapalu N."/>
            <person name="Plummer K.M."/>
            <person name="Pradier J.M."/>
            <person name="Quevillon E."/>
            <person name="Sharon A."/>
            <person name="Simon A."/>
            <person name="ten Have A."/>
            <person name="Tudzynski B."/>
            <person name="Tudzynski P."/>
            <person name="Wincker P."/>
            <person name="Andrew M."/>
            <person name="Anthouard V."/>
            <person name="Beever R.E."/>
            <person name="Beffa R."/>
            <person name="Benoit I."/>
            <person name="Bouzid O."/>
            <person name="Brault B."/>
            <person name="Chen Z."/>
            <person name="Choquer M."/>
            <person name="Collemare J."/>
            <person name="Cotton P."/>
            <person name="Danchin E.G."/>
            <person name="Da Silva C."/>
            <person name="Gautier A."/>
            <person name="Giraud C."/>
            <person name="Giraud T."/>
            <person name="Gonzalez C."/>
            <person name="Grossetete S."/>
            <person name="Guldener U."/>
            <person name="Henrissat B."/>
            <person name="Howlett B.J."/>
            <person name="Kodira C."/>
            <person name="Kretschmer M."/>
            <person name="Lappartient A."/>
            <person name="Leroch M."/>
            <person name="Levis C."/>
            <person name="Mauceli E."/>
            <person name="Neuveglise C."/>
            <person name="Oeser B."/>
            <person name="Pearson M."/>
            <person name="Poulain J."/>
            <person name="Poussereau N."/>
            <person name="Quesneville H."/>
            <person name="Rascle C."/>
            <person name="Schumacher J."/>
            <person name="Segurens B."/>
            <person name="Sexton A."/>
            <person name="Silva E."/>
            <person name="Sirven C."/>
            <person name="Soanes D.M."/>
            <person name="Talbot N.J."/>
            <person name="Templeton M."/>
            <person name="Yandava C."/>
            <person name="Yarden O."/>
            <person name="Zeng Q."/>
            <person name="Rollins J.A."/>
            <person name="Lebrun M.H."/>
            <person name="Dickman M."/>
        </authorList>
    </citation>
    <scope>NUCLEOTIDE SEQUENCE [LARGE SCALE GENOMIC DNA]</scope>
    <source>
        <strain evidence="4">ATCC 18683 / 1980 / Ss-1</strain>
    </source>
</reference>
<evidence type="ECO:0000313" key="3">
    <source>
        <dbReference type="EMBL" id="EDO03757.1"/>
    </source>
</evidence>
<proteinExistence type="predicted"/>
<gene>
    <name evidence="3" type="ORF">SS1G_06238</name>
</gene>
<sequence>MSMRAKTMNLLMRLYLLYKSSWARWEEVEEEEEIEEARFNPSIGRPSDGLSHSQG</sequence>
<dbReference type="HOGENOM" id="CLU_3033783_0_0_1"/>
<dbReference type="RefSeq" id="XP_001593316.1">
    <property type="nucleotide sequence ID" value="XM_001593266.1"/>
</dbReference>
<feature type="chain" id="PRO_5002707756" evidence="2">
    <location>
        <begin position="24"/>
        <end position="55"/>
    </location>
</feature>
<dbReference type="KEGG" id="ssl:SS1G_06238"/>
<evidence type="ECO:0000256" key="1">
    <source>
        <dbReference type="SAM" id="MobiDB-lite"/>
    </source>
</evidence>
<organism evidence="3 4">
    <name type="scientific">Sclerotinia sclerotiorum (strain ATCC 18683 / 1980 / Ss-1)</name>
    <name type="common">White mold</name>
    <name type="synonym">Whetzelinia sclerotiorum</name>
    <dbReference type="NCBI Taxonomy" id="665079"/>
    <lineage>
        <taxon>Eukaryota</taxon>
        <taxon>Fungi</taxon>
        <taxon>Dikarya</taxon>
        <taxon>Ascomycota</taxon>
        <taxon>Pezizomycotina</taxon>
        <taxon>Leotiomycetes</taxon>
        <taxon>Helotiales</taxon>
        <taxon>Sclerotiniaceae</taxon>
        <taxon>Sclerotinia</taxon>
    </lineage>
</organism>
<name>A7ELP1_SCLS1</name>
<evidence type="ECO:0000256" key="2">
    <source>
        <dbReference type="SAM" id="SignalP"/>
    </source>
</evidence>
<accession>A7ELP1</accession>
<dbReference type="GeneID" id="5489003"/>
<evidence type="ECO:0000313" key="4">
    <source>
        <dbReference type="Proteomes" id="UP000001312"/>
    </source>
</evidence>
<feature type="region of interest" description="Disordered" evidence="1">
    <location>
        <begin position="33"/>
        <end position="55"/>
    </location>
</feature>
<dbReference type="InParanoid" id="A7ELP1"/>
<dbReference type="EMBL" id="CH476627">
    <property type="protein sequence ID" value="EDO03757.1"/>
    <property type="molecule type" value="Genomic_DNA"/>
</dbReference>
<dbReference type="AlphaFoldDB" id="A7ELP1"/>